<evidence type="ECO:0000313" key="11">
    <source>
        <dbReference type="EMBL" id="ETD22553.1"/>
    </source>
</evidence>
<comment type="similarity">
    <text evidence="1 8">Belongs to the glyceraldehyde-3-phosphate dehydrogenase family.</text>
</comment>
<feature type="binding site" evidence="6">
    <location>
        <position position="331"/>
    </location>
    <ligand>
        <name>NAD(+)</name>
        <dbReference type="ChEBI" id="CHEBI:57540"/>
    </ligand>
</feature>
<dbReference type="PATRIC" id="fig|1357400.3.peg.2529"/>
<dbReference type="SMART" id="SM00846">
    <property type="entry name" value="Gp_dh_N"/>
    <property type="match status" value="1"/>
</dbReference>
<evidence type="ECO:0000256" key="5">
    <source>
        <dbReference type="PIRSR" id="PIRSR000149-2"/>
    </source>
</evidence>
<evidence type="ECO:0000256" key="4">
    <source>
        <dbReference type="PIRSR" id="PIRSR000149-1"/>
    </source>
</evidence>
<feature type="binding site" evidence="5">
    <location>
        <begin position="167"/>
        <end position="169"/>
    </location>
    <ligand>
        <name>D-glyceraldehyde 3-phosphate</name>
        <dbReference type="ChEBI" id="CHEBI:59776"/>
    </ligand>
</feature>
<dbReference type="HOGENOM" id="CLU_030140_0_2_7"/>
<dbReference type="Pfam" id="PF00044">
    <property type="entry name" value="Gp_dh_N"/>
    <property type="match status" value="1"/>
</dbReference>
<dbReference type="STRING" id="1357400.HMPREF2086_01869"/>
<dbReference type="PIRSF" id="PIRSF000149">
    <property type="entry name" value="GAP_DH"/>
    <property type="match status" value="1"/>
</dbReference>
<dbReference type="PANTHER" id="PTHR43148">
    <property type="entry name" value="GLYCERALDEHYDE-3-PHOSPHATE DEHYDROGENASE 2"/>
    <property type="match status" value="1"/>
</dbReference>
<evidence type="ECO:0000256" key="2">
    <source>
        <dbReference type="ARBA" id="ARBA00011881"/>
    </source>
</evidence>
<feature type="binding site" evidence="6">
    <location>
        <position position="138"/>
    </location>
    <ligand>
        <name>NAD(+)</name>
        <dbReference type="ChEBI" id="CHEBI:57540"/>
    </ligand>
</feature>
<comment type="caution">
    <text evidence="11">The sequence shown here is derived from an EMBL/GenBank/DDBJ whole genome shotgun (WGS) entry which is preliminary data.</text>
</comment>
<evidence type="ECO:0000256" key="3">
    <source>
        <dbReference type="ARBA" id="ARBA00023002"/>
    </source>
</evidence>
<keyword evidence="3 9" id="KW-0560">Oxidoreductase</keyword>
<dbReference type="GO" id="GO:0051287">
    <property type="term" value="F:NAD binding"/>
    <property type="evidence" value="ECO:0007669"/>
    <property type="project" value="InterPro"/>
</dbReference>
<evidence type="ECO:0000256" key="8">
    <source>
        <dbReference type="RuleBase" id="RU000397"/>
    </source>
</evidence>
<feature type="binding site" evidence="5">
    <location>
        <position position="198"/>
    </location>
    <ligand>
        <name>D-glyceraldehyde 3-phosphate</name>
        <dbReference type="ChEBI" id="CHEBI:59776"/>
    </ligand>
</feature>
<dbReference type="InterPro" id="IPR036291">
    <property type="entry name" value="NAD(P)-bd_dom_sf"/>
</dbReference>
<comment type="subunit">
    <text evidence="2">Homotetramer.</text>
</comment>
<dbReference type="SUPFAM" id="SSF55347">
    <property type="entry name" value="Glyceraldehyde-3-phosphate dehydrogenase-like, C-terminal domain"/>
    <property type="match status" value="1"/>
</dbReference>
<dbReference type="FunFam" id="3.40.50.720:FF:000001">
    <property type="entry name" value="Glyceraldehyde-3-phosphate dehydrogenase"/>
    <property type="match status" value="1"/>
</dbReference>
<feature type="binding site" evidence="6">
    <location>
        <position position="36"/>
    </location>
    <ligand>
        <name>NAD(+)</name>
        <dbReference type="ChEBI" id="CHEBI:57540"/>
    </ligand>
</feature>
<evidence type="ECO:0000256" key="7">
    <source>
        <dbReference type="PIRSR" id="PIRSR000149-4"/>
    </source>
</evidence>
<evidence type="ECO:0000256" key="9">
    <source>
        <dbReference type="RuleBase" id="RU361160"/>
    </source>
</evidence>
<feature type="site" description="Activates thiol group during catalysis" evidence="7">
    <location>
        <position position="195"/>
    </location>
</feature>
<dbReference type="SUPFAM" id="SSF51735">
    <property type="entry name" value="NAD(P)-binding Rossmann-fold domains"/>
    <property type="match status" value="1"/>
</dbReference>
<dbReference type="EMBL" id="AZJI01000009">
    <property type="protein sequence ID" value="ETD22553.1"/>
    <property type="molecule type" value="Genomic_DNA"/>
</dbReference>
<keyword evidence="12" id="KW-1185">Reference proteome</keyword>
<dbReference type="GO" id="GO:0016620">
    <property type="term" value="F:oxidoreductase activity, acting on the aldehyde or oxo group of donors, NAD or NADP as acceptor"/>
    <property type="evidence" value="ECO:0007669"/>
    <property type="project" value="InterPro"/>
</dbReference>
<dbReference type="InterPro" id="IPR020829">
    <property type="entry name" value="GlycerAld_3-P_DH_cat"/>
</dbReference>
<dbReference type="GO" id="GO:0006006">
    <property type="term" value="P:glucose metabolic process"/>
    <property type="evidence" value="ECO:0007669"/>
    <property type="project" value="InterPro"/>
</dbReference>
<dbReference type="PRINTS" id="PR00078">
    <property type="entry name" value="G3PDHDRGNASE"/>
</dbReference>
<dbReference type="Gene3D" id="3.30.360.10">
    <property type="entry name" value="Dihydrodipicolinate Reductase, domain 2"/>
    <property type="match status" value="1"/>
</dbReference>
<feature type="binding site" evidence="5">
    <location>
        <position position="250"/>
    </location>
    <ligand>
        <name>D-glyceraldehyde 3-phosphate</name>
        <dbReference type="ChEBI" id="CHEBI:59776"/>
    </ligand>
</feature>
<accession>V8C589</accession>
<dbReference type="OrthoDB" id="9803304at2"/>
<feature type="binding site" evidence="5">
    <location>
        <begin position="227"/>
        <end position="228"/>
    </location>
    <ligand>
        <name>D-glyceraldehyde 3-phosphate</name>
        <dbReference type="ChEBI" id="CHEBI:59776"/>
    </ligand>
</feature>
<evidence type="ECO:0000256" key="1">
    <source>
        <dbReference type="ARBA" id="ARBA00007406"/>
    </source>
</evidence>
<feature type="active site" description="Nucleophile" evidence="4">
    <location>
        <position position="168"/>
    </location>
</feature>
<dbReference type="GO" id="GO:0050661">
    <property type="term" value="F:NADP binding"/>
    <property type="evidence" value="ECO:0007669"/>
    <property type="project" value="InterPro"/>
</dbReference>
<keyword evidence="6" id="KW-0547">Nucleotide-binding</keyword>
<dbReference type="eggNOG" id="COG0057">
    <property type="taxonomic scope" value="Bacteria"/>
</dbReference>
<dbReference type="Pfam" id="PF02800">
    <property type="entry name" value="Gp_dh_C"/>
    <property type="match status" value="1"/>
</dbReference>
<dbReference type="CDD" id="cd18126">
    <property type="entry name" value="GAPDH_I_C"/>
    <property type="match status" value="1"/>
</dbReference>
<feature type="domain" description="Glyceraldehyde 3-phosphate dehydrogenase NAD(P) binding" evidence="10">
    <location>
        <begin position="1"/>
        <end position="168"/>
    </location>
</feature>
<protein>
    <recommendedName>
        <fullName evidence="9">Glyceraldehyde-3-phosphate dehydrogenase</fullName>
        <ecNumber evidence="9">1.2.1.-</ecNumber>
    </recommendedName>
</protein>
<reference evidence="11 12" key="1">
    <citation type="journal article" date="2014" name="Genome Announc.">
        <title>Draft genome sequences of six enterohepatic helicobacter species isolated from humans and one from rhesus macaques.</title>
        <authorList>
            <person name="Shen Z."/>
            <person name="Sheh A."/>
            <person name="Young S.K."/>
            <person name="Abouelliel A."/>
            <person name="Ward D.V."/>
            <person name="Earl A.M."/>
            <person name="Fox J.G."/>
        </authorList>
    </citation>
    <scope>NUCLEOTIDE SEQUENCE [LARGE SCALE GENOMIC DNA]</scope>
    <source>
        <strain evidence="11 12">MIT 99-5501</strain>
    </source>
</reference>
<dbReference type="InterPro" id="IPR020830">
    <property type="entry name" value="GlycerAld_3-P_DH_AS"/>
</dbReference>
<dbReference type="RefSeq" id="WP_023928688.1">
    <property type="nucleotide sequence ID" value="NZ_KI669455.1"/>
</dbReference>
<name>V8C589_9HELI</name>
<dbReference type="InterPro" id="IPR006424">
    <property type="entry name" value="Glyceraldehyde-3-P_DH_1"/>
</dbReference>
<dbReference type="InterPro" id="IPR020828">
    <property type="entry name" value="GlycerAld_3-P_DH_NAD(P)-bd"/>
</dbReference>
<evidence type="ECO:0000313" key="12">
    <source>
        <dbReference type="Proteomes" id="UP000018731"/>
    </source>
</evidence>
<dbReference type="CDD" id="cd05214">
    <property type="entry name" value="GAPDH_I_N"/>
    <property type="match status" value="1"/>
</dbReference>
<dbReference type="Proteomes" id="UP000018731">
    <property type="component" value="Unassembled WGS sequence"/>
</dbReference>
<keyword evidence="6" id="KW-0520">NAD</keyword>
<dbReference type="PROSITE" id="PS00071">
    <property type="entry name" value="GAPDH"/>
    <property type="match status" value="1"/>
</dbReference>
<dbReference type="EC" id="1.2.1.-" evidence="9"/>
<organism evidence="11 12">
    <name type="scientific">Helicobacter macacae MIT 99-5501</name>
    <dbReference type="NCBI Taxonomy" id="1357400"/>
    <lineage>
        <taxon>Bacteria</taxon>
        <taxon>Pseudomonadati</taxon>
        <taxon>Campylobacterota</taxon>
        <taxon>Epsilonproteobacteria</taxon>
        <taxon>Campylobacterales</taxon>
        <taxon>Helicobacteraceae</taxon>
        <taxon>Helicobacter</taxon>
    </lineage>
</organism>
<evidence type="ECO:0000256" key="6">
    <source>
        <dbReference type="PIRSR" id="PIRSR000149-3"/>
    </source>
</evidence>
<evidence type="ECO:0000259" key="10">
    <source>
        <dbReference type="SMART" id="SM00846"/>
    </source>
</evidence>
<gene>
    <name evidence="11" type="ORF">HMPREF2086_01869</name>
</gene>
<dbReference type="FunFam" id="3.30.360.10:FF:000002">
    <property type="entry name" value="Glyceraldehyde-3-phosphate dehydrogenase"/>
    <property type="match status" value="1"/>
</dbReference>
<dbReference type="NCBIfam" id="TIGR01534">
    <property type="entry name" value="GAPDH-I"/>
    <property type="match status" value="1"/>
</dbReference>
<proteinExistence type="inferred from homology"/>
<dbReference type="InterPro" id="IPR020831">
    <property type="entry name" value="GlycerAld/Erythrose_P_DH"/>
</dbReference>
<dbReference type="AlphaFoldDB" id="V8C589"/>
<sequence>MKIAINGFGRMGRCIARIILAREQAGENIELVGINDIANSQNLAYLFGRDSIHRAPDFRVELESTQEKQINHLIITPHTDSTKSVPKKRVPLFACADPKELDFGTLGAEVVVESSGRFLTTDEVAHHLEKGVQKVIISAPAKDSTPTFVLGVNHTQYKGEPIISNASCTTNCLAPIAMLLEREFGILKASLSTIHSYTNDQQLLDVPHRSDKRRSRAAALNIIPTTTGAAKALYKVLPTLKDKIHGHSLRVPVPDVSMVDLNAYLAKQASAESINALFEEQSKGALKGILGIDKDFGVSSDFLGDSRSSIVAQDLTFSLGNMSKIMAWYDNEWGYSTRIIDMAKFILER</sequence>
<dbReference type="Gene3D" id="3.40.50.720">
    <property type="entry name" value="NAD(P)-binding Rossmann-like Domain"/>
    <property type="match status" value="1"/>
</dbReference>